<dbReference type="InterPro" id="IPR055436">
    <property type="entry name" value="Ig_TMEM131L_4"/>
</dbReference>
<dbReference type="InterPro" id="IPR022113">
    <property type="entry name" value="TMEM131L_N"/>
</dbReference>
<evidence type="ECO:0000259" key="10">
    <source>
        <dbReference type="Pfam" id="PF12371"/>
    </source>
</evidence>
<evidence type="ECO:0000256" key="7">
    <source>
        <dbReference type="SAM" id="MobiDB-lite"/>
    </source>
</evidence>
<accession>A0A8J2JBE3</accession>
<dbReference type="Pfam" id="PF24501">
    <property type="entry name" value="Ig_TMEM131L_5"/>
    <property type="match status" value="1"/>
</dbReference>
<evidence type="ECO:0000256" key="1">
    <source>
        <dbReference type="ARBA" id="ARBA00004479"/>
    </source>
</evidence>
<dbReference type="OrthoDB" id="168404at2759"/>
<evidence type="ECO:0000313" key="15">
    <source>
        <dbReference type="Proteomes" id="UP000708208"/>
    </source>
</evidence>
<feature type="signal peptide" evidence="9">
    <location>
        <begin position="1"/>
        <end position="19"/>
    </location>
</feature>
<feature type="compositionally biased region" description="Polar residues" evidence="7">
    <location>
        <begin position="1723"/>
        <end position="1734"/>
    </location>
</feature>
<name>A0A8J2JBE3_9HEXA</name>
<comment type="caution">
    <text evidence="14">The sequence shown here is derived from an EMBL/GenBank/DDBJ whole genome shotgun (WGS) entry which is preliminary data.</text>
</comment>
<feature type="compositionally biased region" description="Low complexity" evidence="7">
    <location>
        <begin position="1339"/>
        <end position="1348"/>
    </location>
</feature>
<organism evidence="14 15">
    <name type="scientific">Allacma fusca</name>
    <dbReference type="NCBI Taxonomy" id="39272"/>
    <lineage>
        <taxon>Eukaryota</taxon>
        <taxon>Metazoa</taxon>
        <taxon>Ecdysozoa</taxon>
        <taxon>Arthropoda</taxon>
        <taxon>Hexapoda</taxon>
        <taxon>Collembola</taxon>
        <taxon>Symphypleona</taxon>
        <taxon>Sminthuridae</taxon>
        <taxon>Allacma</taxon>
    </lineage>
</organism>
<evidence type="ECO:0008006" key="16">
    <source>
        <dbReference type="Google" id="ProtNLM"/>
    </source>
</evidence>
<protein>
    <recommendedName>
        <fullName evidence="16">Transmembrane protein 131</fullName>
    </recommendedName>
</protein>
<dbReference type="InterPro" id="IPR055437">
    <property type="entry name" value="TMEM131L_Ig_5"/>
</dbReference>
<keyword evidence="5 8" id="KW-1133">Transmembrane helix</keyword>
<feature type="region of interest" description="Disordered" evidence="7">
    <location>
        <begin position="1386"/>
        <end position="1433"/>
    </location>
</feature>
<feature type="region of interest" description="Disordered" evidence="7">
    <location>
        <begin position="1760"/>
        <end position="1810"/>
    </location>
</feature>
<dbReference type="Proteomes" id="UP000708208">
    <property type="component" value="Unassembled WGS sequence"/>
</dbReference>
<feature type="region of interest" description="Disordered" evidence="7">
    <location>
        <begin position="1530"/>
        <end position="1550"/>
    </location>
</feature>
<feature type="compositionally biased region" description="Low complexity" evidence="7">
    <location>
        <begin position="1395"/>
        <end position="1417"/>
    </location>
</feature>
<feature type="compositionally biased region" description="Polar residues" evidence="7">
    <location>
        <begin position="1760"/>
        <end position="1771"/>
    </location>
</feature>
<feature type="compositionally biased region" description="Basic and acidic residues" evidence="7">
    <location>
        <begin position="1418"/>
        <end position="1427"/>
    </location>
</feature>
<evidence type="ECO:0000259" key="13">
    <source>
        <dbReference type="Pfam" id="PF24501"/>
    </source>
</evidence>
<evidence type="ECO:0000256" key="5">
    <source>
        <dbReference type="ARBA" id="ARBA00022989"/>
    </source>
</evidence>
<feature type="compositionally biased region" description="Polar residues" evidence="7">
    <location>
        <begin position="1261"/>
        <end position="1282"/>
    </location>
</feature>
<feature type="compositionally biased region" description="Polar residues" evidence="7">
    <location>
        <begin position="1531"/>
        <end position="1550"/>
    </location>
</feature>
<keyword evidence="6 8" id="KW-0472">Membrane</keyword>
<evidence type="ECO:0000259" key="11">
    <source>
        <dbReference type="Pfam" id="PF24495"/>
    </source>
</evidence>
<feature type="region of interest" description="Disordered" evidence="7">
    <location>
        <begin position="1647"/>
        <end position="1666"/>
    </location>
</feature>
<feature type="chain" id="PRO_5035329020" description="Transmembrane protein 131" evidence="9">
    <location>
        <begin position="20"/>
        <end position="1995"/>
    </location>
</feature>
<dbReference type="Pfam" id="PF24495">
    <property type="entry name" value="Ig_TMEM131_2"/>
    <property type="match status" value="1"/>
</dbReference>
<feature type="region of interest" description="Disordered" evidence="7">
    <location>
        <begin position="1974"/>
        <end position="1995"/>
    </location>
</feature>
<evidence type="ECO:0000256" key="2">
    <source>
        <dbReference type="ARBA" id="ARBA00006682"/>
    </source>
</evidence>
<sequence>MSFLKRYLVILFLQIGCLALDHSTRELTYEEGEIRLIMGHQFPGEPVKLVEDDSEGAAAAIAAESQQSPGNAIISFHPKFFNFKQSPVGMPRLGVVRVENRLKDENLKLISISGNTVHFHSSFFADKMITPGGNTTFEVVFLSRMEGPVESNLYIHTSKGLFKYHVRGFGLPNPYRLRPLVGARIPVNGSYEPLITMHNPHDKRIQVVEMLSSGTDFHLTLPDGVPEEGEGAAWAIEPFQTKSVMKGSFQGKTEGNHTGYIKIRVNSTTVSSEYLLVPVEVQVSSAPGIYSPQDSLDFGLLVRSDKPKTLKLSLINAQHLPVNVQSISVKGDSNAAVRIEFRPLFLEPDSTVSTVVALVTFDPSLAYKSRQTHGMIEIRSECGLSIGVPFRATVLPGELQYNTSSLGFFVKADNIPPRNFSVRNNYSAAIAIYQVSVSHPEIVHVDNFNQSQIIPPGEQKAIFTMKVQKKAELCDSKAEVQVTLKSNITNLRLPITCYDGKLHLQTVEENGVDFGRVELFSMHTEYFALDNANPVEVRLKSWGSNATWTQVELVGMQKGSKEDLARIKDFDSLKKSLFLQSGHVAVFSIEIRRPSLEGAFWGEAYVTTDHNQTIRVPFRFSVSKGCVHSDVVIFDKAFPGKISFEKLHLGSTFNHTLSLRGLKASPPSSMWFTPVSVQENPEILPHRKNYVGKVHFDPRRFCGSNCYSGFSTDTLIGKEWVRGVNPNWETGDVDLSIYLALQKRFESVKKVAVMNMSLWVETSELSGYKMKTQVSYSWPRLTASKVVVFPLTALANETIVDIPVTNPSNSPLLVQAILASQYGPSWQHFVSGSGVGGNLTEGNIVFTLDGVVPSSSHSNGSVIFSQVQKQFVQDILGVDDSAGVTFFLPPSAKFLLKVKFGPISKDVASTVILLRNNLTAVEALWLKGRAGTGQLTIGNGAPGSSLLLQITEKLLQGCQITGERIAGEQTSKYVPPQLTVRRSFIARNIGEIPLEIKLLEIYPPQGSIWTSAITSFATSVDACEGYGFRILNCHPFTLLPNQTHSIDIAFTPDFTMARIVRSLRLTDSAGGQFNYSLVAMVPSGMLSICAAIISRPTWEPVLKYLLAAGIVVGIIAAALMAYFEAGSVVSSAVVATVRVIPAEHRQDGGKNDVREVTSKLDLKAVYDKVDNRFKRNQSQSPSGINGSTKAQTSSNGNSVSFVQKQQTQMEQKENNHVSANSSSSTSTSLRNRKKKSNQSGSDGNSQMMDSSSLGKIGKGHVQSNGHAGGSTKSTHNVNTSLEDSYGFNNNNNSTSSSNLNTTSKKNLEHSKKKKSGSSNNSSNNISMVHNKKEGKTSSLLNFGNLNLGKMSNGCSGKEEETSSTTTESSNPDDVMMAVMMVRCDEEMREKERTLSGKSASSGSSSDNYSQSTKSKSSSGKDGRKGSMKENGIGSYLSPLELKDFDDFTKSKCLKKKDFNTSMRKGSVSPKHDSSLWDTPRAPSGDGFSELATQTQLAAFVMNRPAKRTGDRQQSSPNNTSISPSMILAGQQHFSNGGSHASNSLNSSAISRNQTRKPGVIGQHRMLPQMQSNSHPPSVVSSFGSLITATLTVTMASTSTTSSTTNGSRQHTLPVRTTSCSAQGWGSEILPDNGCDIWNRKNSLENGTGFSPASSSTPYNVRPSISSSRQDTSAFNITAGYFPHQNGFSSNTSAVQPGHGIHSHNHNLHQPHNFSTRHSPKGNGPSSTQDSSYLFSNGSGITNELINNLWQLNSTFDNQQIPNRVTGNTTGFSSSIHQNLQSQQQASSQVQHGFLHRMRSDPSSRTRGSGYASSNWNSSYFNIDGHNSALNTASLDIGKDSAELWPSVSSSGNSESVYSSWNGSPPSVTTSSPSTGSTIITSTTSGPAPISSPQEIWETTSAAKWPSSYGNNGFNDSMAVGSSRVGVASTSNHEGPGSLGNVSDLNFRTRVTDVAQSQREVEAGLGFNPFTSDIWNQHQTENPGWSNPYRYSSNNE</sequence>
<feature type="domain" description="TMEM131L fifth Ig-like" evidence="13">
    <location>
        <begin position="1012"/>
        <end position="1068"/>
    </location>
</feature>
<evidence type="ECO:0000256" key="4">
    <source>
        <dbReference type="ARBA" id="ARBA00022729"/>
    </source>
</evidence>
<comment type="subcellular location">
    <subcellularLocation>
        <location evidence="1">Membrane</location>
        <topology evidence="1">Single-pass type I membrane protein</topology>
    </subcellularLocation>
</comment>
<feature type="compositionally biased region" description="Low complexity" evidence="7">
    <location>
        <begin position="1316"/>
        <end position="1326"/>
    </location>
</feature>
<feature type="compositionally biased region" description="Low complexity" evidence="7">
    <location>
        <begin position="1772"/>
        <end position="1790"/>
    </location>
</feature>
<evidence type="ECO:0000259" key="12">
    <source>
        <dbReference type="Pfam" id="PF24499"/>
    </source>
</evidence>
<feature type="transmembrane region" description="Helical" evidence="8">
    <location>
        <begin position="1073"/>
        <end position="1093"/>
    </location>
</feature>
<dbReference type="PANTHER" id="PTHR22050:SF0">
    <property type="entry name" value="TRANSMEMBRANE PROTEIN 131 HOMOLOG"/>
    <property type="match status" value="1"/>
</dbReference>
<evidence type="ECO:0000256" key="8">
    <source>
        <dbReference type="SAM" id="Phobius"/>
    </source>
</evidence>
<feature type="region of interest" description="Disordered" evidence="7">
    <location>
        <begin position="1461"/>
        <end position="1482"/>
    </location>
</feature>
<keyword evidence="15" id="KW-1185">Reference proteome</keyword>
<feature type="region of interest" description="Disordered" evidence="7">
    <location>
        <begin position="1847"/>
        <end position="1892"/>
    </location>
</feature>
<feature type="region of interest" description="Disordered" evidence="7">
    <location>
        <begin position="1688"/>
        <end position="1734"/>
    </location>
</feature>
<dbReference type="InterPro" id="IPR056311">
    <property type="entry name" value="TMEM131_Ig_2"/>
</dbReference>
<dbReference type="InterPro" id="IPR039877">
    <property type="entry name" value="TMEM131-like"/>
</dbReference>
<proteinExistence type="inferred from homology"/>
<feature type="domain" description="TMEM131 second Ig-like" evidence="11">
    <location>
        <begin position="174"/>
        <end position="264"/>
    </location>
</feature>
<keyword evidence="4 9" id="KW-0732">Signal</keyword>
<evidence type="ECO:0000256" key="3">
    <source>
        <dbReference type="ARBA" id="ARBA00022692"/>
    </source>
</evidence>
<feature type="compositionally biased region" description="Low complexity" evidence="7">
    <location>
        <begin position="1288"/>
        <end position="1304"/>
    </location>
</feature>
<dbReference type="Pfam" id="PF24499">
    <property type="entry name" value="Ig_TMEM131L_4"/>
    <property type="match status" value="1"/>
</dbReference>
<reference evidence="14" key="1">
    <citation type="submission" date="2021-06" db="EMBL/GenBank/DDBJ databases">
        <authorList>
            <person name="Hodson N. C."/>
            <person name="Mongue J. A."/>
            <person name="Jaron S. K."/>
        </authorList>
    </citation>
    <scope>NUCLEOTIDE SEQUENCE</scope>
</reference>
<feature type="domain" description="TMEM131L fourth Ig-like" evidence="12">
    <location>
        <begin position="788"/>
        <end position="929"/>
    </location>
</feature>
<comment type="similarity">
    <text evidence="2">Belongs to the TMEM131 family.</text>
</comment>
<keyword evidence="3 8" id="KW-0812">Transmembrane</keyword>
<dbReference type="GO" id="GO:0016020">
    <property type="term" value="C:membrane"/>
    <property type="evidence" value="ECO:0007669"/>
    <property type="project" value="UniProtKB-SubCell"/>
</dbReference>
<dbReference type="Pfam" id="PF12371">
    <property type="entry name" value="TMEM131_like_N"/>
    <property type="match status" value="1"/>
</dbReference>
<gene>
    <name evidence="14" type="ORF">AFUS01_LOCUS5938</name>
</gene>
<feature type="domain" description="Transmembrane protein 131-like N-terminal" evidence="10">
    <location>
        <begin position="75"/>
        <end position="157"/>
    </location>
</feature>
<dbReference type="PANTHER" id="PTHR22050">
    <property type="entry name" value="RW1 PROTEIN HOMOLOG"/>
    <property type="match status" value="1"/>
</dbReference>
<feature type="compositionally biased region" description="Low complexity" evidence="7">
    <location>
        <begin position="1218"/>
        <end position="1229"/>
    </location>
</feature>
<feature type="compositionally biased region" description="Polar residues" evidence="7">
    <location>
        <begin position="1176"/>
        <end position="1209"/>
    </location>
</feature>
<feature type="transmembrane region" description="Helical" evidence="8">
    <location>
        <begin position="1105"/>
        <end position="1123"/>
    </location>
</feature>
<evidence type="ECO:0000256" key="6">
    <source>
        <dbReference type="ARBA" id="ARBA00023136"/>
    </source>
</evidence>
<evidence type="ECO:0000256" key="9">
    <source>
        <dbReference type="SAM" id="SignalP"/>
    </source>
</evidence>
<feature type="compositionally biased region" description="Polar residues" evidence="7">
    <location>
        <begin position="1238"/>
        <end position="1253"/>
    </location>
</feature>
<evidence type="ECO:0000313" key="14">
    <source>
        <dbReference type="EMBL" id="CAG7716426.1"/>
    </source>
</evidence>
<feature type="region of interest" description="Disordered" evidence="7">
    <location>
        <begin position="1171"/>
        <end position="1374"/>
    </location>
</feature>
<dbReference type="EMBL" id="CAJVCH010038410">
    <property type="protein sequence ID" value="CAG7716426.1"/>
    <property type="molecule type" value="Genomic_DNA"/>
</dbReference>